<evidence type="ECO:0000313" key="2">
    <source>
        <dbReference type="Proteomes" id="UP000306441"/>
    </source>
</evidence>
<proteinExistence type="predicted"/>
<evidence type="ECO:0000313" key="1">
    <source>
        <dbReference type="EMBL" id="THF55968.1"/>
    </source>
</evidence>
<dbReference type="InterPro" id="IPR046574">
    <property type="entry name" value="DUF6634"/>
</dbReference>
<protein>
    <submittedName>
        <fullName evidence="1">Uncharacterized protein</fullName>
    </submittedName>
</protein>
<dbReference type="RefSeq" id="WP_136358731.1">
    <property type="nucleotide sequence ID" value="NZ_SSNY01000009.1"/>
</dbReference>
<dbReference type="Proteomes" id="UP000306441">
    <property type="component" value="Unassembled WGS sequence"/>
</dbReference>
<keyword evidence="2" id="KW-1185">Reference proteome</keyword>
<accession>A0ABY2Q473</accession>
<organism evidence="1 2">
    <name type="scientific">Ollibium composti</name>
    <dbReference type="NCBI Taxonomy" id="2675109"/>
    <lineage>
        <taxon>Bacteria</taxon>
        <taxon>Pseudomonadati</taxon>
        <taxon>Pseudomonadota</taxon>
        <taxon>Alphaproteobacteria</taxon>
        <taxon>Hyphomicrobiales</taxon>
        <taxon>Phyllobacteriaceae</taxon>
        <taxon>Ollibium</taxon>
    </lineage>
</organism>
<sequence length="113" mass="12523">MLLFNQHSEPDTDFERDFLRFSSLVADMDHIRHGVPPVTMAGDDAPLLDRWLLGNLLTPALVGLSTGHPALPGTNRPIATSQVLLMSADMSWARTLSRWYRLGRPAERSGLDA</sequence>
<dbReference type="EMBL" id="SSNY01000009">
    <property type="protein sequence ID" value="THF55968.1"/>
    <property type="molecule type" value="Genomic_DNA"/>
</dbReference>
<gene>
    <name evidence="1" type="ORF">E6C48_15290</name>
</gene>
<comment type="caution">
    <text evidence="1">The sequence shown here is derived from an EMBL/GenBank/DDBJ whole genome shotgun (WGS) entry which is preliminary data.</text>
</comment>
<name>A0ABY2Q473_9HYPH</name>
<dbReference type="Pfam" id="PF20339">
    <property type="entry name" value="DUF6634"/>
    <property type="match status" value="1"/>
</dbReference>
<reference evidence="1 2" key="1">
    <citation type="submission" date="2019-04" db="EMBL/GenBank/DDBJ databases">
        <title>Mesorhizobium composti sp. nov., isolated from compost.</title>
        <authorList>
            <person name="Lin S.-Y."/>
            <person name="Hameed A."/>
            <person name="Hsieh Y.-T."/>
            <person name="Young C.-C."/>
        </authorList>
    </citation>
    <scope>NUCLEOTIDE SEQUENCE [LARGE SCALE GENOMIC DNA]</scope>
    <source>
        <strain evidence="1 2">CC-YTH430</strain>
    </source>
</reference>